<dbReference type="GO" id="GO:0046872">
    <property type="term" value="F:metal ion binding"/>
    <property type="evidence" value="ECO:0007669"/>
    <property type="project" value="UniProtKB-KW"/>
</dbReference>
<proteinExistence type="predicted"/>
<dbReference type="PANTHER" id="PTHR24960">
    <property type="entry name" value="PHOTOSYSTEM I IRON-SULFUR CENTER-RELATED"/>
    <property type="match status" value="1"/>
</dbReference>
<organism evidence="12 13">
    <name type="scientific">Helicovermis profundi</name>
    <dbReference type="NCBI Taxonomy" id="3065157"/>
    <lineage>
        <taxon>Bacteria</taxon>
        <taxon>Bacillati</taxon>
        <taxon>Bacillota</taxon>
        <taxon>Clostridia</taxon>
        <taxon>Helicovermis</taxon>
    </lineage>
</organism>
<dbReference type="Gene3D" id="3.30.70.20">
    <property type="match status" value="1"/>
</dbReference>
<dbReference type="Pfam" id="PF12838">
    <property type="entry name" value="Fer4_7"/>
    <property type="match status" value="1"/>
</dbReference>
<comment type="function">
    <text evidence="2">Ferredoxins are iron-sulfur proteins that transfer electrons in a wide variety of metabolic reactions.</text>
</comment>
<evidence type="ECO:0000256" key="6">
    <source>
        <dbReference type="ARBA" id="ARBA00022723"/>
    </source>
</evidence>
<gene>
    <name evidence="12" type="ORF">HLPR_02690</name>
</gene>
<dbReference type="InterPro" id="IPR017900">
    <property type="entry name" value="4Fe4S_Fe_S_CS"/>
</dbReference>
<keyword evidence="9" id="KW-0408">Iron</keyword>
<keyword evidence="10" id="KW-0411">Iron-sulfur</keyword>
<dbReference type="KEGG" id="hprf:HLPR_02690"/>
<evidence type="ECO:0000256" key="4">
    <source>
        <dbReference type="ARBA" id="ARBA00022448"/>
    </source>
</evidence>
<dbReference type="InterPro" id="IPR017896">
    <property type="entry name" value="4Fe4S_Fe-S-bd"/>
</dbReference>
<dbReference type="EMBL" id="AP028654">
    <property type="protein sequence ID" value="BEP27938.1"/>
    <property type="molecule type" value="Genomic_DNA"/>
</dbReference>
<keyword evidence="4" id="KW-0813">Transport</keyword>
<evidence type="ECO:0000256" key="7">
    <source>
        <dbReference type="ARBA" id="ARBA00022737"/>
    </source>
</evidence>
<comment type="cofactor">
    <cofactor evidence="1">
        <name>[4Fe-4S] cluster</name>
        <dbReference type="ChEBI" id="CHEBI:49883"/>
    </cofactor>
</comment>
<keyword evidence="13" id="KW-1185">Reference proteome</keyword>
<dbReference type="RefSeq" id="WP_338536296.1">
    <property type="nucleotide sequence ID" value="NZ_AP028654.1"/>
</dbReference>
<evidence type="ECO:0000313" key="13">
    <source>
        <dbReference type="Proteomes" id="UP001321786"/>
    </source>
</evidence>
<dbReference type="AlphaFoldDB" id="A0AAU9E113"/>
<dbReference type="FunFam" id="3.30.70.20:FF:000045">
    <property type="entry name" value="Ferredoxin, 4Fe-4S"/>
    <property type="match status" value="1"/>
</dbReference>
<name>A0AAU9E113_9FIRM</name>
<dbReference type="PANTHER" id="PTHR24960:SF79">
    <property type="entry name" value="PHOTOSYSTEM I IRON-SULFUR CENTER"/>
    <property type="match status" value="1"/>
</dbReference>
<feature type="domain" description="4Fe-4S ferredoxin-type" evidence="11">
    <location>
        <begin position="1"/>
        <end position="28"/>
    </location>
</feature>
<keyword evidence="5" id="KW-0004">4Fe-4S</keyword>
<keyword evidence="7" id="KW-0677">Repeat</keyword>
<sequence length="56" mass="5632">MAYVINDSCISCGACEAECPVSAITAGDSIYVIDESACIDCGACANVCPVDAPQAK</sequence>
<evidence type="ECO:0000256" key="5">
    <source>
        <dbReference type="ARBA" id="ARBA00022485"/>
    </source>
</evidence>
<protein>
    <recommendedName>
        <fullName evidence="3">Ferredoxin</fullName>
    </recommendedName>
</protein>
<keyword evidence="8" id="KW-0249">Electron transport</keyword>
<dbReference type="PROSITE" id="PS00198">
    <property type="entry name" value="4FE4S_FER_1"/>
    <property type="match status" value="1"/>
</dbReference>
<evidence type="ECO:0000256" key="2">
    <source>
        <dbReference type="ARBA" id="ARBA00003532"/>
    </source>
</evidence>
<dbReference type="InterPro" id="IPR050157">
    <property type="entry name" value="PSI_iron-sulfur_center"/>
</dbReference>
<feature type="domain" description="4Fe-4S ferredoxin-type" evidence="11">
    <location>
        <begin position="29"/>
        <end position="56"/>
    </location>
</feature>
<evidence type="ECO:0000256" key="9">
    <source>
        <dbReference type="ARBA" id="ARBA00023004"/>
    </source>
</evidence>
<accession>A0AAU9E113</accession>
<dbReference type="GO" id="GO:0051539">
    <property type="term" value="F:4 iron, 4 sulfur cluster binding"/>
    <property type="evidence" value="ECO:0007669"/>
    <property type="project" value="UniProtKB-KW"/>
</dbReference>
<dbReference type="GO" id="GO:0005737">
    <property type="term" value="C:cytoplasm"/>
    <property type="evidence" value="ECO:0007669"/>
    <property type="project" value="TreeGrafter"/>
</dbReference>
<evidence type="ECO:0000256" key="8">
    <source>
        <dbReference type="ARBA" id="ARBA00022982"/>
    </source>
</evidence>
<evidence type="ECO:0000259" key="11">
    <source>
        <dbReference type="PROSITE" id="PS51379"/>
    </source>
</evidence>
<dbReference type="SUPFAM" id="SSF54862">
    <property type="entry name" value="4Fe-4S ferredoxins"/>
    <property type="match status" value="1"/>
</dbReference>
<dbReference type="PROSITE" id="PS51379">
    <property type="entry name" value="4FE4S_FER_2"/>
    <property type="match status" value="2"/>
</dbReference>
<reference evidence="12 13" key="1">
    <citation type="submission" date="2023-08" db="EMBL/GenBank/DDBJ databases">
        <title>Helicovermis profunda gen. nov., sp. nov., a novel mesophilic, fermentative bacterium within the Bacillota from a deep-sea hydrothermal vent chimney.</title>
        <authorList>
            <person name="Miyazaki U."/>
            <person name="Mizutani D."/>
            <person name="Hashimoto Y."/>
            <person name="Tame A."/>
            <person name="Sawayama S."/>
            <person name="Miyazaki J."/>
            <person name="Takai K."/>
            <person name="Nakagawa S."/>
        </authorList>
    </citation>
    <scope>NUCLEOTIDE SEQUENCE [LARGE SCALE GENOMIC DNA]</scope>
    <source>
        <strain evidence="12 13">S502</strain>
    </source>
</reference>
<evidence type="ECO:0000256" key="1">
    <source>
        <dbReference type="ARBA" id="ARBA00001966"/>
    </source>
</evidence>
<evidence type="ECO:0000313" key="12">
    <source>
        <dbReference type="EMBL" id="BEP27938.1"/>
    </source>
</evidence>
<dbReference type="Proteomes" id="UP001321786">
    <property type="component" value="Chromosome"/>
</dbReference>
<evidence type="ECO:0000256" key="3">
    <source>
        <dbReference type="ARBA" id="ARBA00013529"/>
    </source>
</evidence>
<keyword evidence="6" id="KW-0479">Metal-binding</keyword>
<evidence type="ECO:0000256" key="10">
    <source>
        <dbReference type="ARBA" id="ARBA00023014"/>
    </source>
</evidence>